<dbReference type="PANTHER" id="PTHR24223">
    <property type="entry name" value="ATP-BINDING CASSETTE SUB-FAMILY C"/>
    <property type="match status" value="1"/>
</dbReference>
<protein>
    <recommendedName>
        <fullName evidence="3">ABC transporter domain-containing protein</fullName>
    </recommendedName>
</protein>
<dbReference type="Proteomes" id="UP001432027">
    <property type="component" value="Unassembled WGS sequence"/>
</dbReference>
<evidence type="ECO:0000313" key="4">
    <source>
        <dbReference type="EMBL" id="GMS94472.1"/>
    </source>
</evidence>
<dbReference type="GO" id="GO:0016887">
    <property type="term" value="F:ATP hydrolysis activity"/>
    <property type="evidence" value="ECO:0007669"/>
    <property type="project" value="InterPro"/>
</dbReference>
<dbReference type="SUPFAM" id="SSF52540">
    <property type="entry name" value="P-loop containing nucleoside triphosphate hydrolases"/>
    <property type="match status" value="1"/>
</dbReference>
<gene>
    <name evidence="4" type="ORF">PENTCL1PPCAC_16647</name>
</gene>
<dbReference type="Gene3D" id="3.40.50.300">
    <property type="entry name" value="P-loop containing nucleotide triphosphate hydrolases"/>
    <property type="match status" value="1"/>
</dbReference>
<dbReference type="InterPro" id="IPR003439">
    <property type="entry name" value="ABC_transporter-like_ATP-bd"/>
</dbReference>
<comment type="caution">
    <text evidence="4">The sequence shown here is derived from an EMBL/GenBank/DDBJ whole genome shotgun (WGS) entry which is preliminary data.</text>
</comment>
<dbReference type="AlphaFoldDB" id="A0AAV5TJM9"/>
<dbReference type="InterPro" id="IPR050173">
    <property type="entry name" value="ABC_transporter_C-like"/>
</dbReference>
<reference evidence="4" key="1">
    <citation type="submission" date="2023-10" db="EMBL/GenBank/DDBJ databases">
        <title>Genome assembly of Pristionchus species.</title>
        <authorList>
            <person name="Yoshida K."/>
            <person name="Sommer R.J."/>
        </authorList>
    </citation>
    <scope>NUCLEOTIDE SEQUENCE</scope>
    <source>
        <strain evidence="4">RS0144</strain>
    </source>
</reference>
<evidence type="ECO:0000256" key="2">
    <source>
        <dbReference type="ARBA" id="ARBA00022840"/>
    </source>
</evidence>
<feature type="domain" description="ABC transporter" evidence="3">
    <location>
        <begin position="18"/>
        <end position="54"/>
    </location>
</feature>
<sequence>TACELLADFSLLPHGDLTLVGENGVSLSSGQKARVSLARALYQECDIYLLDDPLSAVDAHVGESIYEQVLSERGLLRNLTRRLVTHGLQYTKEADNILV</sequence>
<dbReference type="InterPro" id="IPR027417">
    <property type="entry name" value="P-loop_NTPase"/>
</dbReference>
<keyword evidence="2" id="KW-0067">ATP-binding</keyword>
<dbReference type="EMBL" id="BTSX01000004">
    <property type="protein sequence ID" value="GMS94472.1"/>
    <property type="molecule type" value="Genomic_DNA"/>
</dbReference>
<feature type="non-terminal residue" evidence="4">
    <location>
        <position position="1"/>
    </location>
</feature>
<accession>A0AAV5TJM9</accession>
<feature type="non-terminal residue" evidence="4">
    <location>
        <position position="99"/>
    </location>
</feature>
<name>A0AAV5TJM9_9BILA</name>
<dbReference type="GO" id="GO:0016020">
    <property type="term" value="C:membrane"/>
    <property type="evidence" value="ECO:0007669"/>
    <property type="project" value="TreeGrafter"/>
</dbReference>
<proteinExistence type="predicted"/>
<dbReference type="GO" id="GO:0042626">
    <property type="term" value="F:ATPase-coupled transmembrane transporter activity"/>
    <property type="evidence" value="ECO:0007669"/>
    <property type="project" value="TreeGrafter"/>
</dbReference>
<evidence type="ECO:0000313" key="5">
    <source>
        <dbReference type="Proteomes" id="UP001432027"/>
    </source>
</evidence>
<evidence type="ECO:0000259" key="3">
    <source>
        <dbReference type="Pfam" id="PF00005"/>
    </source>
</evidence>
<dbReference type="Pfam" id="PF00005">
    <property type="entry name" value="ABC_tran"/>
    <property type="match status" value="1"/>
</dbReference>
<organism evidence="4 5">
    <name type="scientific">Pristionchus entomophagus</name>
    <dbReference type="NCBI Taxonomy" id="358040"/>
    <lineage>
        <taxon>Eukaryota</taxon>
        <taxon>Metazoa</taxon>
        <taxon>Ecdysozoa</taxon>
        <taxon>Nematoda</taxon>
        <taxon>Chromadorea</taxon>
        <taxon>Rhabditida</taxon>
        <taxon>Rhabditina</taxon>
        <taxon>Diplogasteromorpha</taxon>
        <taxon>Diplogasteroidea</taxon>
        <taxon>Neodiplogasteridae</taxon>
        <taxon>Pristionchus</taxon>
    </lineage>
</organism>
<evidence type="ECO:0000256" key="1">
    <source>
        <dbReference type="ARBA" id="ARBA00022741"/>
    </source>
</evidence>
<keyword evidence="5" id="KW-1185">Reference proteome</keyword>
<dbReference type="PANTHER" id="PTHR24223:SF415">
    <property type="entry name" value="FI20190P1"/>
    <property type="match status" value="1"/>
</dbReference>
<dbReference type="GO" id="GO:0005524">
    <property type="term" value="F:ATP binding"/>
    <property type="evidence" value="ECO:0007669"/>
    <property type="project" value="UniProtKB-KW"/>
</dbReference>
<keyword evidence="1" id="KW-0547">Nucleotide-binding</keyword>